<organism evidence="2 3">
    <name type="scientific">Algoriphagus chordae</name>
    <dbReference type="NCBI Taxonomy" id="237019"/>
    <lineage>
        <taxon>Bacteria</taxon>
        <taxon>Pseudomonadati</taxon>
        <taxon>Bacteroidota</taxon>
        <taxon>Cytophagia</taxon>
        <taxon>Cytophagales</taxon>
        <taxon>Cyclobacteriaceae</taxon>
        <taxon>Algoriphagus</taxon>
    </lineage>
</organism>
<keyword evidence="3" id="KW-1185">Reference proteome</keyword>
<dbReference type="RefSeq" id="WP_111318612.1">
    <property type="nucleotide sequence ID" value="NZ_QKZT01000007.1"/>
</dbReference>
<dbReference type="AlphaFoldDB" id="A0A2W7QZX9"/>
<protein>
    <submittedName>
        <fullName evidence="2">Formiminotetrahydrofolate cyclodeaminase</fullName>
    </submittedName>
</protein>
<dbReference type="InterPro" id="IPR036178">
    <property type="entry name" value="Formintransfe-cycloase-like_sf"/>
</dbReference>
<dbReference type="Gene3D" id="1.20.120.680">
    <property type="entry name" value="Formiminotetrahydrofolate cyclodeaminase monomer, up-and-down helical bundle"/>
    <property type="match status" value="1"/>
</dbReference>
<name>A0A2W7QZX9_9BACT</name>
<reference evidence="2 3" key="1">
    <citation type="submission" date="2018-06" db="EMBL/GenBank/DDBJ databases">
        <title>Genomic Encyclopedia of Archaeal and Bacterial Type Strains, Phase II (KMG-II): from individual species to whole genera.</title>
        <authorList>
            <person name="Goeker M."/>
        </authorList>
    </citation>
    <scope>NUCLEOTIDE SEQUENCE [LARGE SCALE GENOMIC DNA]</scope>
    <source>
        <strain evidence="2 3">DSM 19830</strain>
    </source>
</reference>
<dbReference type="GO" id="GO:0003824">
    <property type="term" value="F:catalytic activity"/>
    <property type="evidence" value="ECO:0007669"/>
    <property type="project" value="InterPro"/>
</dbReference>
<evidence type="ECO:0000313" key="2">
    <source>
        <dbReference type="EMBL" id="PZX52566.1"/>
    </source>
</evidence>
<feature type="domain" description="Cyclodeaminase/cyclohydrolase" evidence="1">
    <location>
        <begin position="25"/>
        <end position="205"/>
    </location>
</feature>
<proteinExistence type="predicted"/>
<accession>A0A2W7QZX9</accession>
<dbReference type="Proteomes" id="UP000248882">
    <property type="component" value="Unassembled WGS sequence"/>
</dbReference>
<dbReference type="Pfam" id="PF04961">
    <property type="entry name" value="FTCD_C"/>
    <property type="match status" value="1"/>
</dbReference>
<evidence type="ECO:0000259" key="1">
    <source>
        <dbReference type="Pfam" id="PF04961"/>
    </source>
</evidence>
<dbReference type="InterPro" id="IPR007044">
    <property type="entry name" value="Cyclodeamin/CycHdrlase"/>
</dbReference>
<evidence type="ECO:0000313" key="3">
    <source>
        <dbReference type="Proteomes" id="UP000248882"/>
    </source>
</evidence>
<gene>
    <name evidence="2" type="ORF">LV85_01868</name>
</gene>
<dbReference type="OrthoDB" id="9794834at2"/>
<dbReference type="EMBL" id="QKZT01000007">
    <property type="protein sequence ID" value="PZX52566.1"/>
    <property type="molecule type" value="Genomic_DNA"/>
</dbReference>
<dbReference type="SUPFAM" id="SSF101262">
    <property type="entry name" value="Methenyltetrahydrofolate cyclohydrolase-like"/>
    <property type="match status" value="1"/>
</dbReference>
<sequence length="243" mass="27362">MNELSSSLIEMEGAGNKDYLSLPTNDLLDAFGQGSHIPGSGSASALSGLIAVELMKTVVTLSLGREQYSEHASQFEFILNELNTRSKPKFTELFNADIQVFHKVSYHRRLRDTAKENTPEKSENAKLALDRLREATDIPIEICETSLVLMEYAFRIFDNGFKSARGDSGVAISNLLSAAQGALFVVFLNLKSFQKSKWKEDKMNEAVKLAQRFTKIQKEAYQRVVTLYNENTDNQQLTLDFYK</sequence>
<comment type="caution">
    <text evidence="2">The sequence shown here is derived from an EMBL/GenBank/DDBJ whole genome shotgun (WGS) entry which is preliminary data.</text>
</comment>